<reference evidence="1 2" key="1">
    <citation type="submission" date="2019-12" db="EMBL/GenBank/DDBJ databases">
        <title>Genomic-based taxomic classification of the family Erythrobacteraceae.</title>
        <authorList>
            <person name="Xu L."/>
        </authorList>
    </citation>
    <scope>NUCLEOTIDE SEQUENCE [LARGE SCALE GENOMIC DNA]</scope>
    <source>
        <strain evidence="1 2">KCTC 52763</strain>
    </source>
</reference>
<evidence type="ECO:0000313" key="1">
    <source>
        <dbReference type="EMBL" id="MXO90845.1"/>
    </source>
</evidence>
<organism evidence="1 2">
    <name type="scientific">Pontixanthobacter aquaemixtae</name>
    <dbReference type="NCBI Taxonomy" id="1958940"/>
    <lineage>
        <taxon>Bacteria</taxon>
        <taxon>Pseudomonadati</taxon>
        <taxon>Pseudomonadota</taxon>
        <taxon>Alphaproteobacteria</taxon>
        <taxon>Sphingomonadales</taxon>
        <taxon>Erythrobacteraceae</taxon>
        <taxon>Pontixanthobacter</taxon>
    </lineage>
</organism>
<dbReference type="Proteomes" id="UP000442714">
    <property type="component" value="Unassembled WGS sequence"/>
</dbReference>
<dbReference type="OrthoDB" id="8476822at2"/>
<evidence type="ECO:0000313" key="2">
    <source>
        <dbReference type="Proteomes" id="UP000442714"/>
    </source>
</evidence>
<comment type="caution">
    <text evidence="1">The sequence shown here is derived from an EMBL/GenBank/DDBJ whole genome shotgun (WGS) entry which is preliminary data.</text>
</comment>
<protein>
    <submittedName>
        <fullName evidence="1">Uncharacterized protein</fullName>
    </submittedName>
</protein>
<dbReference type="AlphaFoldDB" id="A0A844ZSL5"/>
<name>A0A844ZSL5_9SPHN</name>
<gene>
    <name evidence="1" type="ORF">GRI41_08435</name>
</gene>
<accession>A0A844ZSL5</accession>
<dbReference type="RefSeq" id="WP_160604419.1">
    <property type="nucleotide sequence ID" value="NZ_WTYX01000001.1"/>
</dbReference>
<keyword evidence="2" id="KW-1185">Reference proteome</keyword>
<dbReference type="EMBL" id="WTYX01000001">
    <property type="protein sequence ID" value="MXO90845.1"/>
    <property type="molecule type" value="Genomic_DNA"/>
</dbReference>
<proteinExistence type="predicted"/>
<sequence>MLKLGPPYFDIEGVAVMSDAHDDRQFYYVPNAPHIAVDDQGRPAIRFIVLKDAHDAIIGNSDDTESLPAGEDSEDISGFLFFDTVLSWPDETLNKVRKELSKRLEDAHEEETGERIEIEVQLAPLPYRKGSVRLTMLDKTTREIQIEPELGPDGEPLTEPETETVSAWVPFAHTPGVPSLYGENRAVFQAKLSRKAVKLLYGAFSGLIPASVYYDLQYVGQMQGYNVSVSADWEQVYDFIQKRHGVNLGFFSADVEKTTTEMIENKIINIEAEVDATETDIAVEQQMDDFETVKSDLQDMVLQTFFEPTTNPNEDPDSINTLSRLHGLKTSWAPVGYSRRELSVTELRSISVDYTVRRAVKRRIAPQAHMHVFFEDLNVTRDDLVTVVDGNDSIWREVDMQVGVNGDFERNDINQVVVDVQYTKTLDLEPDLEADPDAQWSFVFETGEERFNRSSWYSDDVGTNFFYRYRVFFNGSGLPGPASSAASEWRRIDSNVIMADTAELFERQDVQIQAVNSFPWDRYPQVFVRLRYDDTVSEWRHEDAKLLSQNDAIFTTAFRQRAKDGIEPEYQLQYLRNDGESITTAWEPVKGDIELILSPDPQQMEVRVIVSPATRIGDHGFVIVDMNYEDVDNNVSETVSMMFTADNVRLPQTWKVPWKDPTKRRYKMSQLIIDSEGNVTNTGFVETEGNTQIVGTTFAKTMTVQPKMIGPELGPQNIDKIMLRLKYEDAANGVLSERMHEISAPGDVPSWTVMLKDASLREYSYELTYVLNTGFTQSTGIRTQSDNFPIFSTALPE</sequence>